<organism evidence="1 2">
    <name type="scientific">Paraburkholderia haematera</name>
    <dbReference type="NCBI Taxonomy" id="2793077"/>
    <lineage>
        <taxon>Bacteria</taxon>
        <taxon>Pseudomonadati</taxon>
        <taxon>Pseudomonadota</taxon>
        <taxon>Betaproteobacteria</taxon>
        <taxon>Burkholderiales</taxon>
        <taxon>Burkholderiaceae</taxon>
        <taxon>Paraburkholderia</taxon>
    </lineage>
</organism>
<proteinExistence type="predicted"/>
<reference evidence="1 2" key="1">
    <citation type="submission" date="2021-02" db="EMBL/GenBank/DDBJ databases">
        <authorList>
            <person name="Vanwijnsberghe S."/>
        </authorList>
    </citation>
    <scope>NUCLEOTIDE SEQUENCE [LARGE SCALE GENOMIC DNA]</scope>
    <source>
        <strain evidence="1 2">LMG 31837</strain>
    </source>
</reference>
<protein>
    <submittedName>
        <fullName evidence="1">Uncharacterized protein</fullName>
    </submittedName>
</protein>
<evidence type="ECO:0000313" key="1">
    <source>
        <dbReference type="EMBL" id="CAE6713931.1"/>
    </source>
</evidence>
<accession>A0ABN7KYJ1</accession>
<keyword evidence="2" id="KW-1185">Reference proteome</keyword>
<gene>
    <name evidence="1" type="ORF">R69888_01281</name>
</gene>
<dbReference type="Proteomes" id="UP000672526">
    <property type="component" value="Unassembled WGS sequence"/>
</dbReference>
<sequence>MAFSNRCRRMTDLSTMSAADLFERGIAALELELRAGGAPEAIVEQAVASMRSDYDATRAWLQTIERSAKRRNQFPGFRVVPFRKSVLGNGCA</sequence>
<comment type="caution">
    <text evidence="1">The sequence shown here is derived from an EMBL/GenBank/DDBJ whole genome shotgun (WGS) entry which is preliminary data.</text>
</comment>
<name>A0ABN7KYJ1_9BURK</name>
<evidence type="ECO:0000313" key="2">
    <source>
        <dbReference type="Proteomes" id="UP000672526"/>
    </source>
</evidence>
<dbReference type="EMBL" id="CAJNBK010000002">
    <property type="protein sequence ID" value="CAE6713931.1"/>
    <property type="molecule type" value="Genomic_DNA"/>
</dbReference>